<evidence type="ECO:0000256" key="6">
    <source>
        <dbReference type="ARBA" id="ARBA00023136"/>
    </source>
</evidence>
<feature type="transmembrane region" description="Helical" evidence="7">
    <location>
        <begin position="174"/>
        <end position="195"/>
    </location>
</feature>
<comment type="subcellular location">
    <subcellularLocation>
        <location evidence="1 7">Cell membrane</location>
        <topology evidence="1 7">Multi-pass membrane protein</topology>
    </subcellularLocation>
</comment>
<keyword evidence="10" id="KW-1185">Reference proteome</keyword>
<dbReference type="PROSITE" id="PS50928">
    <property type="entry name" value="ABC_TM1"/>
    <property type="match status" value="1"/>
</dbReference>
<evidence type="ECO:0000259" key="8">
    <source>
        <dbReference type="PROSITE" id="PS50928"/>
    </source>
</evidence>
<dbReference type="InterPro" id="IPR000515">
    <property type="entry name" value="MetI-like"/>
</dbReference>
<dbReference type="Proteomes" id="UP001157440">
    <property type="component" value="Unassembled WGS sequence"/>
</dbReference>
<feature type="transmembrane region" description="Helical" evidence="7">
    <location>
        <begin position="99"/>
        <end position="119"/>
    </location>
</feature>
<keyword evidence="6 7" id="KW-0472">Membrane</keyword>
<feature type="transmembrane region" description="Helical" evidence="7">
    <location>
        <begin position="131"/>
        <end position="154"/>
    </location>
</feature>
<dbReference type="InterPro" id="IPR035906">
    <property type="entry name" value="MetI-like_sf"/>
</dbReference>
<keyword evidence="5 7" id="KW-1133">Transmembrane helix</keyword>
<feature type="transmembrane region" description="Helical" evidence="7">
    <location>
        <begin position="235"/>
        <end position="261"/>
    </location>
</feature>
<feature type="domain" description="ABC transmembrane type-1" evidence="8">
    <location>
        <begin position="95"/>
        <end position="304"/>
    </location>
</feature>
<evidence type="ECO:0000256" key="5">
    <source>
        <dbReference type="ARBA" id="ARBA00022989"/>
    </source>
</evidence>
<protein>
    <submittedName>
        <fullName evidence="9">ABC transporter permease</fullName>
    </submittedName>
</protein>
<evidence type="ECO:0000256" key="3">
    <source>
        <dbReference type="ARBA" id="ARBA00022475"/>
    </source>
</evidence>
<dbReference type="CDD" id="cd06261">
    <property type="entry name" value="TM_PBP2"/>
    <property type="match status" value="1"/>
</dbReference>
<evidence type="ECO:0000256" key="2">
    <source>
        <dbReference type="ARBA" id="ARBA00022448"/>
    </source>
</evidence>
<keyword evidence="3" id="KW-1003">Cell membrane</keyword>
<dbReference type="GO" id="GO:0071916">
    <property type="term" value="F:dipeptide transmembrane transporter activity"/>
    <property type="evidence" value="ECO:0007669"/>
    <property type="project" value="TreeGrafter"/>
</dbReference>
<dbReference type="PANTHER" id="PTHR43163">
    <property type="entry name" value="DIPEPTIDE TRANSPORT SYSTEM PERMEASE PROTEIN DPPB-RELATED"/>
    <property type="match status" value="1"/>
</dbReference>
<dbReference type="Pfam" id="PF00528">
    <property type="entry name" value="BPD_transp_1"/>
    <property type="match status" value="1"/>
</dbReference>
<accession>A0AA37WRB9</accession>
<evidence type="ECO:0000313" key="9">
    <source>
        <dbReference type="EMBL" id="GLS68907.1"/>
    </source>
</evidence>
<keyword evidence="4 7" id="KW-0812">Transmembrane</keyword>
<name>A0AA37WRB9_9HYPH</name>
<comment type="similarity">
    <text evidence="7">Belongs to the binding-protein-dependent transport system permease family.</text>
</comment>
<evidence type="ECO:0000256" key="1">
    <source>
        <dbReference type="ARBA" id="ARBA00004651"/>
    </source>
</evidence>
<dbReference type="Pfam" id="PF19300">
    <property type="entry name" value="BPD_transp_1_N"/>
    <property type="match status" value="1"/>
</dbReference>
<dbReference type="InterPro" id="IPR045621">
    <property type="entry name" value="BPD_transp_1_N"/>
</dbReference>
<dbReference type="RefSeq" id="WP_091782462.1">
    <property type="nucleotide sequence ID" value="NZ_BPQZ01000007.1"/>
</dbReference>
<reference evidence="10" key="1">
    <citation type="journal article" date="2019" name="Int. J. Syst. Evol. Microbiol.">
        <title>The Global Catalogue of Microorganisms (GCM) 10K type strain sequencing project: providing services to taxonomists for standard genome sequencing and annotation.</title>
        <authorList>
            <consortium name="The Broad Institute Genomics Platform"/>
            <consortium name="The Broad Institute Genome Sequencing Center for Infectious Disease"/>
            <person name="Wu L."/>
            <person name="Ma J."/>
        </authorList>
    </citation>
    <scope>NUCLEOTIDE SEQUENCE [LARGE SCALE GENOMIC DNA]</scope>
    <source>
        <strain evidence="10">NBRC 103632</strain>
    </source>
</reference>
<sequence>MLGYIGRRILATIPVMAVVGLFVFSLLYFAPGDPAAIIAGDQATPDDVARIRATLGLDRPFLVRFWEWSWQILHGDLGTSIFTNLPVTTMIGQRVQPTVSLMLVTLVFAIVVAVPLGVVAAWKAGSLIDRLVMGLAVMGFSVPVFVVGYVLAYVFALELGWLPVQGYTPIEQGFWPWLSNLILPAVTLGLVYIALIARVTRATMLDVLQQDYVRTARAKGLSQGPVLFIHALKNAAVPIVTVIGIGIALLIGGAVVTETVFAIPGLGRLTVDAILRRDYPVIQGVVLLFSFVYVLVNLAIDLSYTLLDPRIRY</sequence>
<dbReference type="GO" id="GO:0005886">
    <property type="term" value="C:plasma membrane"/>
    <property type="evidence" value="ECO:0007669"/>
    <property type="project" value="UniProtKB-SubCell"/>
</dbReference>
<evidence type="ECO:0000256" key="7">
    <source>
        <dbReference type="RuleBase" id="RU363032"/>
    </source>
</evidence>
<proteinExistence type="inferred from homology"/>
<organism evidence="9 10">
    <name type="scientific">Methylobacterium tardum</name>
    <dbReference type="NCBI Taxonomy" id="374432"/>
    <lineage>
        <taxon>Bacteria</taxon>
        <taxon>Pseudomonadati</taxon>
        <taxon>Pseudomonadota</taxon>
        <taxon>Alphaproteobacteria</taxon>
        <taxon>Hyphomicrobiales</taxon>
        <taxon>Methylobacteriaceae</taxon>
        <taxon>Methylobacterium</taxon>
    </lineage>
</organism>
<comment type="caution">
    <text evidence="9">The sequence shown here is derived from an EMBL/GenBank/DDBJ whole genome shotgun (WGS) entry which is preliminary data.</text>
</comment>
<dbReference type="Gene3D" id="1.10.3720.10">
    <property type="entry name" value="MetI-like"/>
    <property type="match status" value="1"/>
</dbReference>
<dbReference type="AlphaFoldDB" id="A0AA37WRB9"/>
<feature type="transmembrane region" description="Helical" evidence="7">
    <location>
        <begin position="281"/>
        <end position="307"/>
    </location>
</feature>
<evidence type="ECO:0000256" key="4">
    <source>
        <dbReference type="ARBA" id="ARBA00022692"/>
    </source>
</evidence>
<dbReference type="EMBL" id="BSPL01000008">
    <property type="protein sequence ID" value="GLS68907.1"/>
    <property type="molecule type" value="Genomic_DNA"/>
</dbReference>
<feature type="transmembrane region" description="Helical" evidence="7">
    <location>
        <begin position="9"/>
        <end position="30"/>
    </location>
</feature>
<evidence type="ECO:0000313" key="10">
    <source>
        <dbReference type="Proteomes" id="UP001157440"/>
    </source>
</evidence>
<gene>
    <name evidence="9" type="ORF">GCM10007890_09190</name>
</gene>
<keyword evidence="2 7" id="KW-0813">Transport</keyword>
<dbReference type="SUPFAM" id="SSF161098">
    <property type="entry name" value="MetI-like"/>
    <property type="match status" value="1"/>
</dbReference>
<dbReference type="PANTHER" id="PTHR43163:SF6">
    <property type="entry name" value="DIPEPTIDE TRANSPORT SYSTEM PERMEASE PROTEIN DPPB-RELATED"/>
    <property type="match status" value="1"/>
</dbReference>